<reference evidence="4" key="1">
    <citation type="journal article" date="2019" name="Int. J. Syst. Evol. Microbiol.">
        <title>The Global Catalogue of Microorganisms (GCM) 10K type strain sequencing project: providing services to taxonomists for standard genome sequencing and annotation.</title>
        <authorList>
            <consortium name="The Broad Institute Genomics Platform"/>
            <consortium name="The Broad Institute Genome Sequencing Center for Infectious Disease"/>
            <person name="Wu L."/>
            <person name="Ma J."/>
        </authorList>
    </citation>
    <scope>NUCLEOTIDE SEQUENCE [LARGE SCALE GENOMIC DNA]</scope>
    <source>
        <strain evidence="4">JCM 17986</strain>
    </source>
</reference>
<organism evidence="3 4">
    <name type="scientific">Yinghuangia aomiensis</name>
    <dbReference type="NCBI Taxonomy" id="676205"/>
    <lineage>
        <taxon>Bacteria</taxon>
        <taxon>Bacillati</taxon>
        <taxon>Actinomycetota</taxon>
        <taxon>Actinomycetes</taxon>
        <taxon>Kitasatosporales</taxon>
        <taxon>Streptomycetaceae</taxon>
        <taxon>Yinghuangia</taxon>
    </lineage>
</organism>
<keyword evidence="2" id="KW-1133">Transmembrane helix</keyword>
<dbReference type="EMBL" id="BAABHS010000002">
    <property type="protein sequence ID" value="GAA4950216.1"/>
    <property type="molecule type" value="Genomic_DNA"/>
</dbReference>
<accession>A0ABP9GQG4</accession>
<evidence type="ECO:0000313" key="4">
    <source>
        <dbReference type="Proteomes" id="UP001500466"/>
    </source>
</evidence>
<feature type="transmembrane region" description="Helical" evidence="2">
    <location>
        <begin position="74"/>
        <end position="95"/>
    </location>
</feature>
<comment type="caution">
    <text evidence="3">The sequence shown here is derived from an EMBL/GenBank/DDBJ whole genome shotgun (WGS) entry which is preliminary data.</text>
</comment>
<dbReference type="RefSeq" id="WP_345673873.1">
    <property type="nucleotide sequence ID" value="NZ_BAABHS010000002.1"/>
</dbReference>
<sequence length="239" mass="23938">MGLAVLVLLLALAVGAALGGRVSGLSRLPVRHLPWLGAAFACQLAGALATDVTPHQLALLASAGLAARFAAGNLHLAGVPLAAAGLLLNALVMAVNGGMPVSEHAAARAGVPLERPSEAGRLAAGPDTRLDWFAESLPVPLPLRPEVDSPGDLLVAAGVGLLVVDGMLRDRGPRRLPPIPQALRRRFARPSGNGRGPSAGSAAASVRSVDSARSAGSVSLAKTLPGKAQPPARSGSLPS</sequence>
<dbReference type="InterPro" id="IPR035168">
    <property type="entry name" value="DUF5317"/>
</dbReference>
<keyword evidence="2" id="KW-0472">Membrane</keyword>
<evidence type="ECO:0000313" key="3">
    <source>
        <dbReference type="EMBL" id="GAA4950216.1"/>
    </source>
</evidence>
<proteinExistence type="predicted"/>
<name>A0ABP9GQG4_9ACTN</name>
<keyword evidence="2" id="KW-0812">Transmembrane</keyword>
<dbReference type="Proteomes" id="UP001500466">
    <property type="component" value="Unassembled WGS sequence"/>
</dbReference>
<feature type="region of interest" description="Disordered" evidence="1">
    <location>
        <begin position="173"/>
        <end position="239"/>
    </location>
</feature>
<feature type="compositionally biased region" description="Low complexity" evidence="1">
    <location>
        <begin position="196"/>
        <end position="219"/>
    </location>
</feature>
<dbReference type="Pfam" id="PF17248">
    <property type="entry name" value="DUF5317"/>
    <property type="match status" value="1"/>
</dbReference>
<evidence type="ECO:0008006" key="5">
    <source>
        <dbReference type="Google" id="ProtNLM"/>
    </source>
</evidence>
<protein>
    <recommendedName>
        <fullName evidence="5">DUF5317 domain-containing protein</fullName>
    </recommendedName>
</protein>
<evidence type="ECO:0000256" key="2">
    <source>
        <dbReference type="SAM" id="Phobius"/>
    </source>
</evidence>
<keyword evidence="4" id="KW-1185">Reference proteome</keyword>
<gene>
    <name evidence="3" type="ORF">GCM10023205_08530</name>
</gene>
<evidence type="ECO:0000256" key="1">
    <source>
        <dbReference type="SAM" id="MobiDB-lite"/>
    </source>
</evidence>